<keyword evidence="3" id="KW-0238">DNA-binding</keyword>
<sequence length="255" mass="28396">MLEEASRREKIDMGLLRRYHEDGDVLAREELAERCMPLVRSLARRYAGRGESLEDLVQAGTIGLVKAIDRFDLGSGHRFVSFAAPNIQGEIRRHFRDHTWAVHVPRSLQELDAKVQGAQAAILQETGREASDDDVAEALGITVDEVREAQAVGRSYRATSLDAPSGESREIIDTCGERERGYEHVEAAVVVEDAMNALKERDRRVLHMRFHEGLLQREIAERIGVSQMQVSRIIAAAVDRMGEHVRAGEPAPVAA</sequence>
<keyword evidence="1" id="KW-0805">Transcription regulation</keyword>
<dbReference type="InterPro" id="IPR014284">
    <property type="entry name" value="RNA_pol_sigma-70_dom"/>
</dbReference>
<dbReference type="InterPro" id="IPR007630">
    <property type="entry name" value="RNA_pol_sigma70_r4"/>
</dbReference>
<reference evidence="6" key="1">
    <citation type="submission" date="2020-05" db="EMBL/GenBank/DDBJ databases">
        <authorList>
            <person name="Chiriac C."/>
            <person name="Salcher M."/>
            <person name="Ghai R."/>
            <person name="Kavagutti S V."/>
        </authorList>
    </citation>
    <scope>NUCLEOTIDE SEQUENCE</scope>
</reference>
<protein>
    <submittedName>
        <fullName evidence="6">Unannotated protein</fullName>
    </submittedName>
</protein>
<evidence type="ECO:0000313" key="6">
    <source>
        <dbReference type="EMBL" id="CAB4930823.1"/>
    </source>
</evidence>
<dbReference type="PANTHER" id="PTHR30385:SF4">
    <property type="entry name" value="RNA POLYMERASE SIGMA-E FACTOR"/>
    <property type="match status" value="1"/>
</dbReference>
<dbReference type="GO" id="GO:0006352">
    <property type="term" value="P:DNA-templated transcription initiation"/>
    <property type="evidence" value="ECO:0007669"/>
    <property type="project" value="InterPro"/>
</dbReference>
<keyword evidence="2" id="KW-0731">Sigma factor</keyword>
<gene>
    <name evidence="6" type="ORF">UFOPK3564_02364</name>
</gene>
<dbReference type="InterPro" id="IPR014322">
    <property type="entry name" value="RNA_pol_sigma-B/F/G"/>
</dbReference>
<dbReference type="Pfam" id="PF04545">
    <property type="entry name" value="Sigma70_r4"/>
    <property type="match status" value="1"/>
</dbReference>
<dbReference type="AlphaFoldDB" id="A0A6J7IHV7"/>
<dbReference type="GO" id="GO:0003677">
    <property type="term" value="F:DNA binding"/>
    <property type="evidence" value="ECO:0007669"/>
    <property type="project" value="UniProtKB-KW"/>
</dbReference>
<dbReference type="InterPro" id="IPR007624">
    <property type="entry name" value="RNA_pol_sigma70_r3"/>
</dbReference>
<dbReference type="CDD" id="cd06171">
    <property type="entry name" value="Sigma70_r4"/>
    <property type="match status" value="1"/>
</dbReference>
<keyword evidence="4" id="KW-0804">Transcription</keyword>
<dbReference type="PANTHER" id="PTHR30385">
    <property type="entry name" value="SIGMA FACTOR F FLAGELLAR"/>
    <property type="match status" value="1"/>
</dbReference>
<dbReference type="NCBIfam" id="TIGR02937">
    <property type="entry name" value="sigma70-ECF"/>
    <property type="match status" value="1"/>
</dbReference>
<dbReference type="InterPro" id="IPR013324">
    <property type="entry name" value="RNA_pol_sigma_r3/r4-like"/>
</dbReference>
<dbReference type="SUPFAM" id="SSF88659">
    <property type="entry name" value="Sigma3 and sigma4 domains of RNA polymerase sigma factors"/>
    <property type="match status" value="2"/>
</dbReference>
<evidence type="ECO:0000256" key="3">
    <source>
        <dbReference type="ARBA" id="ARBA00023125"/>
    </source>
</evidence>
<dbReference type="GO" id="GO:0016987">
    <property type="term" value="F:sigma factor activity"/>
    <property type="evidence" value="ECO:0007669"/>
    <property type="project" value="UniProtKB-KW"/>
</dbReference>
<dbReference type="SUPFAM" id="SSF88946">
    <property type="entry name" value="Sigma2 domain of RNA polymerase sigma factors"/>
    <property type="match status" value="1"/>
</dbReference>
<dbReference type="Gene3D" id="1.20.140.160">
    <property type="match status" value="1"/>
</dbReference>
<organism evidence="6">
    <name type="scientific">freshwater metagenome</name>
    <dbReference type="NCBI Taxonomy" id="449393"/>
    <lineage>
        <taxon>unclassified sequences</taxon>
        <taxon>metagenomes</taxon>
        <taxon>ecological metagenomes</taxon>
    </lineage>
</organism>
<dbReference type="PROSITE" id="PS00715">
    <property type="entry name" value="SIGMA70_1"/>
    <property type="match status" value="1"/>
</dbReference>
<dbReference type="PRINTS" id="PR00046">
    <property type="entry name" value="SIGMA70FCT"/>
</dbReference>
<evidence type="ECO:0000256" key="4">
    <source>
        <dbReference type="ARBA" id="ARBA00023163"/>
    </source>
</evidence>
<name>A0A6J7IHV7_9ZZZZ</name>
<dbReference type="EMBL" id="CAFBMK010000162">
    <property type="protein sequence ID" value="CAB4930823.1"/>
    <property type="molecule type" value="Genomic_DNA"/>
</dbReference>
<evidence type="ECO:0000256" key="1">
    <source>
        <dbReference type="ARBA" id="ARBA00023015"/>
    </source>
</evidence>
<dbReference type="NCBIfam" id="TIGR02980">
    <property type="entry name" value="SigBFG"/>
    <property type="match status" value="1"/>
</dbReference>
<dbReference type="Gene3D" id="1.20.120.1810">
    <property type="match status" value="1"/>
</dbReference>
<dbReference type="InterPro" id="IPR000943">
    <property type="entry name" value="RNA_pol_sigma70"/>
</dbReference>
<evidence type="ECO:0000256" key="2">
    <source>
        <dbReference type="ARBA" id="ARBA00023082"/>
    </source>
</evidence>
<accession>A0A6J7IHV7</accession>
<dbReference type="InterPro" id="IPR013325">
    <property type="entry name" value="RNA_pol_sigma_r2"/>
</dbReference>
<dbReference type="InterPro" id="IPR007627">
    <property type="entry name" value="RNA_pol_sigma70_r2"/>
</dbReference>
<evidence type="ECO:0000259" key="5">
    <source>
        <dbReference type="PROSITE" id="PS00715"/>
    </source>
</evidence>
<feature type="domain" description="RNA polymerase sigma-70" evidence="5">
    <location>
        <begin position="55"/>
        <end position="68"/>
    </location>
</feature>
<proteinExistence type="predicted"/>
<dbReference type="Pfam" id="PF04542">
    <property type="entry name" value="Sigma70_r2"/>
    <property type="match status" value="1"/>
</dbReference>
<dbReference type="Pfam" id="PF04539">
    <property type="entry name" value="Sigma70_r3"/>
    <property type="match status" value="1"/>
</dbReference>